<feature type="domain" description="Origin recognition complex subunit 2 winged-helix" evidence="8">
    <location>
        <begin position="507"/>
        <end position="563"/>
    </location>
</feature>
<comment type="subunit">
    <text evidence="5">Component of the origin recognition complex (ORC).</text>
</comment>
<evidence type="ECO:0000256" key="4">
    <source>
        <dbReference type="ARBA" id="ARBA00023242"/>
    </source>
</evidence>
<evidence type="ECO:0000256" key="5">
    <source>
        <dbReference type="RuleBase" id="RU368084"/>
    </source>
</evidence>
<dbReference type="PANTHER" id="PTHR14052">
    <property type="entry name" value="ORIGIN RECOGNITION COMPLEX SUBUNIT 2"/>
    <property type="match status" value="1"/>
</dbReference>
<accession>A0A2P8A7T5</accession>
<dbReference type="InterPro" id="IPR007220">
    <property type="entry name" value="ORC2"/>
</dbReference>
<comment type="function">
    <text evidence="5">Component of the origin recognition complex (ORC) that binds origins of replication. DNA-binding is ATP-dependent. ORC is required to assemble the pre-replication complex necessary to initiate DNA replication.</text>
</comment>
<gene>
    <name evidence="9" type="ORF">B9Z65_6155</name>
</gene>
<dbReference type="Proteomes" id="UP000243723">
    <property type="component" value="Unassembled WGS sequence"/>
</dbReference>
<feature type="region of interest" description="Disordered" evidence="6">
    <location>
        <begin position="132"/>
        <end position="179"/>
    </location>
</feature>
<dbReference type="AlphaFoldDB" id="A0A2P8A7T5"/>
<feature type="compositionally biased region" description="Basic residues" evidence="6">
    <location>
        <begin position="155"/>
        <end position="167"/>
    </location>
</feature>
<evidence type="ECO:0000259" key="7">
    <source>
        <dbReference type="Pfam" id="PF04084"/>
    </source>
</evidence>
<feature type="domain" description="Origin recognition complex subunit 2 RecA-like" evidence="7">
    <location>
        <begin position="224"/>
        <end position="388"/>
    </location>
</feature>
<evidence type="ECO:0000256" key="6">
    <source>
        <dbReference type="SAM" id="MobiDB-lite"/>
    </source>
</evidence>
<comment type="caution">
    <text evidence="9">The sequence shown here is derived from an EMBL/GenBank/DDBJ whole genome shotgun (WGS) entry which is preliminary data.</text>
</comment>
<comment type="subcellular location">
    <subcellularLocation>
        <location evidence="1 5">Nucleus</location>
    </subcellularLocation>
</comment>
<feature type="compositionally biased region" description="Polar residues" evidence="6">
    <location>
        <begin position="25"/>
        <end position="43"/>
    </location>
</feature>
<dbReference type="EMBL" id="NHZQ01000060">
    <property type="protein sequence ID" value="PSK56531.1"/>
    <property type="molecule type" value="Genomic_DNA"/>
</dbReference>
<evidence type="ECO:0000256" key="3">
    <source>
        <dbReference type="ARBA" id="ARBA00022705"/>
    </source>
</evidence>
<feature type="compositionally biased region" description="Acidic residues" evidence="6">
    <location>
        <begin position="460"/>
        <end position="478"/>
    </location>
</feature>
<evidence type="ECO:0000256" key="2">
    <source>
        <dbReference type="ARBA" id="ARBA00007421"/>
    </source>
</evidence>
<dbReference type="InterPro" id="IPR056773">
    <property type="entry name" value="WHD_ORC2"/>
</dbReference>
<evidence type="ECO:0000313" key="10">
    <source>
        <dbReference type="Proteomes" id="UP000243723"/>
    </source>
</evidence>
<dbReference type="PANTHER" id="PTHR14052:SF0">
    <property type="entry name" value="ORIGIN RECOGNITION COMPLEX SUBUNIT 2"/>
    <property type="match status" value="1"/>
</dbReference>
<name>A0A2P8A7T5_9PEZI</name>
<dbReference type="GO" id="GO:0006260">
    <property type="term" value="P:DNA replication"/>
    <property type="evidence" value="ECO:0007669"/>
    <property type="project" value="UniProtKB-UniRule"/>
</dbReference>
<dbReference type="GO" id="GO:0005664">
    <property type="term" value="C:nuclear origin of replication recognition complex"/>
    <property type="evidence" value="ECO:0007669"/>
    <property type="project" value="UniProtKB-UniRule"/>
</dbReference>
<dbReference type="InterPro" id="IPR056772">
    <property type="entry name" value="RecA-like_ORC2"/>
</dbReference>
<keyword evidence="4 5" id="KW-0539">Nucleus</keyword>
<feature type="compositionally biased region" description="Basic residues" evidence="6">
    <location>
        <begin position="483"/>
        <end position="497"/>
    </location>
</feature>
<comment type="similarity">
    <text evidence="2 5">Belongs to the ORC2 family.</text>
</comment>
<evidence type="ECO:0000256" key="1">
    <source>
        <dbReference type="ARBA" id="ARBA00004123"/>
    </source>
</evidence>
<sequence>MAKKRAADAPVNGEQTPKKRKSVVTAVQGSDPAANSPSQTPSKLRSILKPAENGNGEATPKSVRKVLFSQPGTPHEQDDPTTHESPLAKARRLDSSARRKSNRRLMEQSNGDEEDGADDEDALAEAILAAEEGDVDQSQLEEDIAVAPDTPSKTLRPRGRPKGRRKERTPTPDFDMPPHELFFFQNRAGGAKTSTNSLPSSALLNHETYFSKIAAWTDPHERDIAQLSRHHHRAFDQWSFELSQSFSLCLYGYGSKRHLLTTFACHLHDIDSTAPIIIIINGYNPQLTIRDILTTLSTTLAPTIKLPSAPASQIEALLTHLTTSPPKQQIYLLIHSLDAQPLRKHQALLARLASSRHIHFIATVDTPSFPLLWSLPLLSQFRFLYHDATTFSPFDAEIEVVDEVNTLLGKSGRRVGGKDGVVFVLRSLPENARGLFRILVGEQLSLMDEIGAETLGGGDGDGEDEDEDEEMLGFDEEGDTPRRARGKGRPEKKKGKKTQAATRKEERMDGVEYRMLYHKAVEEFVCSSEMGFRTLLKEFYDHQIVESRKDGLGTERLIVPFGRGDLEALLEELI</sequence>
<organism evidence="9 10">
    <name type="scientific">Elsinoe australis</name>
    <dbReference type="NCBI Taxonomy" id="40998"/>
    <lineage>
        <taxon>Eukaryota</taxon>
        <taxon>Fungi</taxon>
        <taxon>Dikarya</taxon>
        <taxon>Ascomycota</taxon>
        <taxon>Pezizomycotina</taxon>
        <taxon>Dothideomycetes</taxon>
        <taxon>Dothideomycetidae</taxon>
        <taxon>Myriangiales</taxon>
        <taxon>Elsinoaceae</taxon>
        <taxon>Elsinoe</taxon>
    </lineage>
</organism>
<proteinExistence type="inferred from homology"/>
<keyword evidence="3 5" id="KW-0235">DNA replication</keyword>
<feature type="region of interest" description="Disordered" evidence="6">
    <location>
        <begin position="1"/>
        <end position="119"/>
    </location>
</feature>
<evidence type="ECO:0000313" key="9">
    <source>
        <dbReference type="EMBL" id="PSK56531.1"/>
    </source>
</evidence>
<dbReference type="OrthoDB" id="346673at2759"/>
<keyword evidence="10" id="KW-1185">Reference proteome</keyword>
<dbReference type="Pfam" id="PF24882">
    <property type="entry name" value="WHD_ORC2"/>
    <property type="match status" value="1"/>
</dbReference>
<dbReference type="STRING" id="40998.A0A2P8A7T5"/>
<dbReference type="Pfam" id="PF04084">
    <property type="entry name" value="RecA-like_ORC2"/>
    <property type="match status" value="1"/>
</dbReference>
<feature type="region of interest" description="Disordered" evidence="6">
    <location>
        <begin position="452"/>
        <end position="506"/>
    </location>
</feature>
<evidence type="ECO:0000259" key="8">
    <source>
        <dbReference type="Pfam" id="PF24882"/>
    </source>
</evidence>
<dbReference type="GO" id="GO:0003688">
    <property type="term" value="F:DNA replication origin binding"/>
    <property type="evidence" value="ECO:0007669"/>
    <property type="project" value="UniProtKB-UniRule"/>
</dbReference>
<feature type="compositionally biased region" description="Acidic residues" evidence="6">
    <location>
        <begin position="132"/>
        <end position="144"/>
    </location>
</feature>
<protein>
    <recommendedName>
        <fullName evidence="5">Origin recognition complex subunit 2</fullName>
    </recommendedName>
</protein>
<feature type="compositionally biased region" description="Acidic residues" evidence="6">
    <location>
        <begin position="110"/>
        <end position="119"/>
    </location>
</feature>
<reference evidence="9 10" key="1">
    <citation type="submission" date="2017-05" db="EMBL/GenBank/DDBJ databases">
        <title>Draft genome sequence of Elsinoe australis.</title>
        <authorList>
            <person name="Cheng Q."/>
        </authorList>
    </citation>
    <scope>NUCLEOTIDE SEQUENCE [LARGE SCALE GENOMIC DNA]</scope>
    <source>
        <strain evidence="9 10">NL1</strain>
    </source>
</reference>